<proteinExistence type="predicted"/>
<reference evidence="1" key="1">
    <citation type="journal article" date="2021" name="Microb. Physiol.">
        <title>Proteogenomic Insights into the Physiology of Marine, Sulfate-Reducing, Filamentous Desulfonema limicola and Desulfonema magnum.</title>
        <authorList>
            <person name="Schnaars V."/>
            <person name="Wohlbrand L."/>
            <person name="Scheve S."/>
            <person name="Hinrichs C."/>
            <person name="Reinhardt R."/>
            <person name="Rabus R."/>
        </authorList>
    </citation>
    <scope>NUCLEOTIDE SEQUENCE</scope>
    <source>
        <strain evidence="1">5ac10</strain>
    </source>
</reference>
<organism evidence="1 2">
    <name type="scientific">Desulfonema limicola</name>
    <dbReference type="NCBI Taxonomy" id="45656"/>
    <lineage>
        <taxon>Bacteria</taxon>
        <taxon>Pseudomonadati</taxon>
        <taxon>Thermodesulfobacteriota</taxon>
        <taxon>Desulfobacteria</taxon>
        <taxon>Desulfobacterales</taxon>
        <taxon>Desulfococcaceae</taxon>
        <taxon>Desulfonema</taxon>
    </lineage>
</organism>
<dbReference type="KEGG" id="dli:dnl_57680"/>
<evidence type="ECO:0000313" key="2">
    <source>
        <dbReference type="Proteomes" id="UP000663720"/>
    </source>
</evidence>
<dbReference type="EMBL" id="CP061799">
    <property type="protein sequence ID" value="QTA83366.1"/>
    <property type="molecule type" value="Genomic_DNA"/>
</dbReference>
<evidence type="ECO:0000313" key="1">
    <source>
        <dbReference type="EMBL" id="QTA83366.1"/>
    </source>
</evidence>
<gene>
    <name evidence="1" type="ORF">dnl_57680</name>
</gene>
<dbReference type="AlphaFoldDB" id="A0A975GJ77"/>
<dbReference type="Proteomes" id="UP000663720">
    <property type="component" value="Chromosome"/>
</dbReference>
<dbReference type="RefSeq" id="WP_207689229.1">
    <property type="nucleotide sequence ID" value="NZ_CP061799.1"/>
</dbReference>
<accession>A0A975GJ77</accession>
<name>A0A975GJ77_9BACT</name>
<protein>
    <submittedName>
        <fullName evidence="1">Uncharacterized protein</fullName>
    </submittedName>
</protein>
<keyword evidence="2" id="KW-1185">Reference proteome</keyword>
<sequence>MGYSEFTLKQVKKDFNLTIIENKDITSDIKEIEISENLSATLNENVPLALAINTEKARSELIIINVLLELKKIFKNELSLFSGTEFNVDKQKNLNGFCDYIISNSPEQLFLNSPIITIVEAKNENIISGYGQCIAEMIASKIFNEQEGESTSVIYGVVTTGSIWKFLKLENNIVHIDLKEYHINNAVKIMGILSAMVKKNV</sequence>